<evidence type="ECO:0000313" key="6">
    <source>
        <dbReference type="Proteomes" id="UP000076874"/>
    </source>
</evidence>
<dbReference type="AlphaFoldDB" id="A0A162MQL5"/>
<evidence type="ECO:0000313" key="5">
    <source>
        <dbReference type="EMBL" id="OAA68579.1"/>
    </source>
</evidence>
<name>A0A162MQL5_9HYPO</name>
<sequence>MTKMQYRKLGRTGLKVSAISLGSWLTYGGHVADDSNVRTLKAAFDAGINFFDTAEGYEAGKAETLLGQAIKDFGWKRQDLVVSTKIFFGAGDTTPNAVFTLSRKHVVEGLLASLKRLQLDYVDIVYAHRHDAETPMEEIVRAFNHVIDRGLAFYWGTSEWSAERIAEANLIAQQLGLVGPVVEQPKYNLLWRHRVEAEYARLYERWGLGITNFSPLDMGILTGKYNDGIPAGSRFADSKDKFVKAAASKFGSGEVAEKIEKVKALTAVAASIGATMAQFSLAWCLANPHVSSLIIGASRPEQIEENVKALEFVDKITEDVRRQVDAIVPVGVLGRYAHDTQGLPQLFRN</sequence>
<dbReference type="SUPFAM" id="SSF51430">
    <property type="entry name" value="NAD(P)-linked oxidoreductase"/>
    <property type="match status" value="1"/>
</dbReference>
<dbReference type="PRINTS" id="PR01577">
    <property type="entry name" value="KCNABCHANNEL"/>
</dbReference>
<dbReference type="OrthoDB" id="1720422at2759"/>
<evidence type="ECO:0000259" key="4">
    <source>
        <dbReference type="Pfam" id="PF00248"/>
    </source>
</evidence>
<reference evidence="5 6" key="1">
    <citation type="journal article" date="2016" name="Genome Biol. Evol.">
        <title>Divergent and convergent evolution of fungal pathogenicity.</title>
        <authorList>
            <person name="Shang Y."/>
            <person name="Xiao G."/>
            <person name="Zheng P."/>
            <person name="Cen K."/>
            <person name="Zhan S."/>
            <person name="Wang C."/>
        </authorList>
    </citation>
    <scope>NUCLEOTIDE SEQUENCE [LARGE SCALE GENOMIC DNA]</scope>
    <source>
        <strain evidence="5 6">RCEF 264</strain>
    </source>
</reference>
<dbReference type="EMBL" id="AZHD01000001">
    <property type="protein sequence ID" value="OAA68579.1"/>
    <property type="molecule type" value="Genomic_DNA"/>
</dbReference>
<feature type="domain" description="NADP-dependent oxidoreductase" evidence="4">
    <location>
        <begin position="19"/>
        <end position="327"/>
    </location>
</feature>
<dbReference type="InterPro" id="IPR005399">
    <property type="entry name" value="K_chnl_volt-dep_bsu_KCNAB-rel"/>
</dbReference>
<dbReference type="Pfam" id="PF00248">
    <property type="entry name" value="Aldo_ket_red"/>
    <property type="match status" value="1"/>
</dbReference>
<evidence type="ECO:0000256" key="1">
    <source>
        <dbReference type="ARBA" id="ARBA00006515"/>
    </source>
</evidence>
<keyword evidence="3" id="KW-0560">Oxidoreductase</keyword>
<dbReference type="GO" id="GO:0016491">
    <property type="term" value="F:oxidoreductase activity"/>
    <property type="evidence" value="ECO:0007669"/>
    <property type="project" value="UniProtKB-KW"/>
</dbReference>
<evidence type="ECO:0000256" key="3">
    <source>
        <dbReference type="ARBA" id="ARBA00023002"/>
    </source>
</evidence>
<organism evidence="5 6">
    <name type="scientific">Niveomyces insectorum RCEF 264</name>
    <dbReference type="NCBI Taxonomy" id="1081102"/>
    <lineage>
        <taxon>Eukaryota</taxon>
        <taxon>Fungi</taxon>
        <taxon>Dikarya</taxon>
        <taxon>Ascomycota</taxon>
        <taxon>Pezizomycotina</taxon>
        <taxon>Sordariomycetes</taxon>
        <taxon>Hypocreomycetidae</taxon>
        <taxon>Hypocreales</taxon>
        <taxon>Cordycipitaceae</taxon>
        <taxon>Niveomyces</taxon>
    </lineage>
</organism>
<dbReference type="Gene3D" id="3.20.20.100">
    <property type="entry name" value="NADP-dependent oxidoreductase domain"/>
    <property type="match status" value="1"/>
</dbReference>
<comment type="caution">
    <text evidence="5">The sequence shown here is derived from an EMBL/GenBank/DDBJ whole genome shotgun (WGS) entry which is preliminary data.</text>
</comment>
<keyword evidence="6" id="KW-1185">Reference proteome</keyword>
<dbReference type="STRING" id="1081102.A0A162MQL5"/>
<proteinExistence type="inferred from homology"/>
<gene>
    <name evidence="5" type="ORF">SPI_00774</name>
</gene>
<dbReference type="PANTHER" id="PTHR43150">
    <property type="entry name" value="HYPERKINETIC, ISOFORM M"/>
    <property type="match status" value="1"/>
</dbReference>
<accession>A0A162MQL5</accession>
<dbReference type="InterPro" id="IPR036812">
    <property type="entry name" value="NAD(P)_OxRdtase_dom_sf"/>
</dbReference>
<dbReference type="PANTHER" id="PTHR43150:SF6">
    <property type="entry name" value="VIC POTASSIUM ION CHANNEL, BETA SUBUNIT (EUROFUNG)"/>
    <property type="match status" value="1"/>
</dbReference>
<evidence type="ECO:0000256" key="2">
    <source>
        <dbReference type="ARBA" id="ARBA00022857"/>
    </source>
</evidence>
<protein>
    <submittedName>
        <fullName evidence="5">Aldo/keto reductase</fullName>
    </submittedName>
</protein>
<dbReference type="InterPro" id="IPR023210">
    <property type="entry name" value="NADP_OxRdtase_dom"/>
</dbReference>
<dbReference type="Proteomes" id="UP000076874">
    <property type="component" value="Unassembled WGS sequence"/>
</dbReference>
<comment type="similarity">
    <text evidence="1">Belongs to the shaker potassium channel beta subunit family.</text>
</comment>
<keyword evidence="2" id="KW-0521">NADP</keyword>